<sequence>MPTQGNDIIRGPYNGQTVYGLGGADSLYWGRADGNATFYGGDTGENYDPDPYWGNAGGDRVYITGSQPVNVLFTSTENGRATIGNQSLTFYGVERLHTGAGNDVIDATNAAIAPAHSGTPVHGVTVYAGAGNDRILGSRVADFIDGGAGNDTVRAGAGDDVVQSSTGDDVIYGGAGNENIRWGLGDNVAPGNDRIFGGEGGEGIGDLLNLWVVNADFTTGARVTFTSAEAGYATSTMGA</sequence>
<evidence type="ECO:0000313" key="3">
    <source>
        <dbReference type="EMBL" id="MDN3711005.1"/>
    </source>
</evidence>
<dbReference type="PANTHER" id="PTHR38340:SF1">
    <property type="entry name" value="S-LAYER PROTEIN"/>
    <property type="match status" value="1"/>
</dbReference>
<evidence type="ECO:0008006" key="5">
    <source>
        <dbReference type="Google" id="ProtNLM"/>
    </source>
</evidence>
<keyword evidence="4" id="KW-1185">Reference proteome</keyword>
<dbReference type="Pfam" id="PF00353">
    <property type="entry name" value="HemolysinCabind"/>
    <property type="match status" value="3"/>
</dbReference>
<evidence type="ECO:0000256" key="1">
    <source>
        <dbReference type="ARBA" id="ARBA00004613"/>
    </source>
</evidence>
<protein>
    <recommendedName>
        <fullName evidence="5">Calcium-binding protein</fullName>
    </recommendedName>
</protein>
<dbReference type="RefSeq" id="WP_377786073.1">
    <property type="nucleotide sequence ID" value="NZ_JBHUOC010000001.1"/>
</dbReference>
<dbReference type="Proteomes" id="UP001243846">
    <property type="component" value="Unassembled WGS sequence"/>
</dbReference>
<proteinExistence type="predicted"/>
<evidence type="ECO:0000256" key="2">
    <source>
        <dbReference type="ARBA" id="ARBA00022525"/>
    </source>
</evidence>
<dbReference type="InterPro" id="IPR001343">
    <property type="entry name" value="Hemolysn_Ca-bd"/>
</dbReference>
<dbReference type="InterPro" id="IPR011049">
    <property type="entry name" value="Serralysin-like_metalloprot_C"/>
</dbReference>
<dbReference type="InterPro" id="IPR050557">
    <property type="entry name" value="RTX_toxin/Mannuronan_C5-epim"/>
</dbReference>
<accession>A0ABT8D2N3</accession>
<comment type="caution">
    <text evidence="3">The sequence shown here is derived from an EMBL/GenBank/DDBJ whole genome shotgun (WGS) entry which is preliminary data.</text>
</comment>
<name>A0ABT8D2N3_9RHOB</name>
<dbReference type="EMBL" id="JAUFRC010000001">
    <property type="protein sequence ID" value="MDN3711005.1"/>
    <property type="molecule type" value="Genomic_DNA"/>
</dbReference>
<keyword evidence="2" id="KW-0964">Secreted</keyword>
<dbReference type="PRINTS" id="PR00313">
    <property type="entry name" value="CABNDNGRPT"/>
</dbReference>
<organism evidence="3 4">
    <name type="scientific">Paracoccus cavernae</name>
    <dbReference type="NCBI Taxonomy" id="1571207"/>
    <lineage>
        <taxon>Bacteria</taxon>
        <taxon>Pseudomonadati</taxon>
        <taxon>Pseudomonadota</taxon>
        <taxon>Alphaproteobacteria</taxon>
        <taxon>Rhodobacterales</taxon>
        <taxon>Paracoccaceae</taxon>
        <taxon>Paracoccus</taxon>
    </lineage>
</organism>
<comment type="subcellular location">
    <subcellularLocation>
        <location evidence="1">Secreted</location>
    </subcellularLocation>
</comment>
<gene>
    <name evidence="3" type="ORF">QWZ10_02785</name>
</gene>
<dbReference type="Gene3D" id="2.150.10.10">
    <property type="entry name" value="Serralysin-like metalloprotease, C-terminal"/>
    <property type="match status" value="1"/>
</dbReference>
<reference evidence="4" key="1">
    <citation type="journal article" date="2019" name="Int. J. Syst. Evol. Microbiol.">
        <title>The Global Catalogue of Microorganisms (GCM) 10K type strain sequencing project: providing services to taxonomists for standard genome sequencing and annotation.</title>
        <authorList>
            <consortium name="The Broad Institute Genomics Platform"/>
            <consortium name="The Broad Institute Genome Sequencing Center for Infectious Disease"/>
            <person name="Wu L."/>
            <person name="Ma J."/>
        </authorList>
    </citation>
    <scope>NUCLEOTIDE SEQUENCE [LARGE SCALE GENOMIC DNA]</scope>
    <source>
        <strain evidence="4">CECT 8482</strain>
    </source>
</reference>
<dbReference type="SUPFAM" id="SSF51120">
    <property type="entry name" value="beta-Roll"/>
    <property type="match status" value="1"/>
</dbReference>
<evidence type="ECO:0000313" key="4">
    <source>
        <dbReference type="Proteomes" id="UP001243846"/>
    </source>
</evidence>
<dbReference type="PANTHER" id="PTHR38340">
    <property type="entry name" value="S-LAYER PROTEIN"/>
    <property type="match status" value="1"/>
</dbReference>